<evidence type="ECO:0000313" key="2">
    <source>
        <dbReference type="Proteomes" id="UP001501116"/>
    </source>
</evidence>
<protein>
    <recommendedName>
        <fullName evidence="3">Excreted virulence factor EspC (Type VII ESX diderm)</fullName>
    </recommendedName>
</protein>
<keyword evidence="2" id="KW-1185">Reference proteome</keyword>
<accession>A0ABN2Q4P6</accession>
<organism evidence="1 2">
    <name type="scientific">Amycolatopsis minnesotensis</name>
    <dbReference type="NCBI Taxonomy" id="337894"/>
    <lineage>
        <taxon>Bacteria</taxon>
        <taxon>Bacillati</taxon>
        <taxon>Actinomycetota</taxon>
        <taxon>Actinomycetes</taxon>
        <taxon>Pseudonocardiales</taxon>
        <taxon>Pseudonocardiaceae</taxon>
        <taxon>Amycolatopsis</taxon>
    </lineage>
</organism>
<proteinExistence type="predicted"/>
<name>A0ABN2Q4P6_9PSEU</name>
<reference evidence="1 2" key="1">
    <citation type="journal article" date="2019" name="Int. J. Syst. Evol. Microbiol.">
        <title>The Global Catalogue of Microorganisms (GCM) 10K type strain sequencing project: providing services to taxonomists for standard genome sequencing and annotation.</title>
        <authorList>
            <consortium name="The Broad Institute Genomics Platform"/>
            <consortium name="The Broad Institute Genome Sequencing Center for Infectious Disease"/>
            <person name="Wu L."/>
            <person name="Ma J."/>
        </authorList>
    </citation>
    <scope>NUCLEOTIDE SEQUENCE [LARGE SCALE GENOMIC DNA]</scope>
    <source>
        <strain evidence="1 2">JCM 14545</strain>
    </source>
</reference>
<sequence>MTGFDVDPQDLRDAAGAIRRAVDAADLHLDAVPDGSVSRALGHEGAFAALAQFCGTWQTAAGDLRKRALDHAADLVTAAKSYEESDRQVVLPGGDR</sequence>
<evidence type="ECO:0000313" key="1">
    <source>
        <dbReference type="EMBL" id="GAA1941618.1"/>
    </source>
</evidence>
<dbReference type="EMBL" id="BAAANN010000002">
    <property type="protein sequence ID" value="GAA1941618.1"/>
    <property type="molecule type" value="Genomic_DNA"/>
</dbReference>
<evidence type="ECO:0008006" key="3">
    <source>
        <dbReference type="Google" id="ProtNLM"/>
    </source>
</evidence>
<gene>
    <name evidence="1" type="ORF">GCM10009754_06210</name>
</gene>
<dbReference type="Proteomes" id="UP001501116">
    <property type="component" value="Unassembled WGS sequence"/>
</dbReference>
<comment type="caution">
    <text evidence="1">The sequence shown here is derived from an EMBL/GenBank/DDBJ whole genome shotgun (WGS) entry which is preliminary data.</text>
</comment>
<dbReference type="RefSeq" id="WP_344413113.1">
    <property type="nucleotide sequence ID" value="NZ_BAAANN010000002.1"/>
</dbReference>